<protein>
    <recommendedName>
        <fullName evidence="1">HTH araC/xylS-type domain-containing protein</fullName>
    </recommendedName>
</protein>
<dbReference type="Gene3D" id="1.10.10.60">
    <property type="entry name" value="Homeodomain-like"/>
    <property type="match status" value="1"/>
</dbReference>
<name>A0A1G8ZIC9_9FLAO</name>
<reference evidence="2 3" key="1">
    <citation type="submission" date="2016-10" db="EMBL/GenBank/DDBJ databases">
        <authorList>
            <person name="de Groot N.N."/>
        </authorList>
    </citation>
    <scope>NUCLEOTIDE SEQUENCE [LARGE SCALE GENOMIC DNA]</scope>
    <source>
        <strain evidence="2 3">CGMCC 1.10076</strain>
    </source>
</reference>
<keyword evidence="3" id="KW-1185">Reference proteome</keyword>
<evidence type="ECO:0000313" key="2">
    <source>
        <dbReference type="EMBL" id="SDK14344.1"/>
    </source>
</evidence>
<dbReference type="Pfam" id="PF20240">
    <property type="entry name" value="DUF6597"/>
    <property type="match status" value="1"/>
</dbReference>
<dbReference type="PROSITE" id="PS01124">
    <property type="entry name" value="HTH_ARAC_FAMILY_2"/>
    <property type="match status" value="1"/>
</dbReference>
<gene>
    <name evidence="2" type="ORF">SAMN04487935_2590</name>
</gene>
<dbReference type="GO" id="GO:0043565">
    <property type="term" value="F:sequence-specific DNA binding"/>
    <property type="evidence" value="ECO:0007669"/>
    <property type="project" value="InterPro"/>
</dbReference>
<dbReference type="Proteomes" id="UP000199580">
    <property type="component" value="Unassembled WGS sequence"/>
</dbReference>
<sequence length="266" mass="30574">MFRIYDPFEIKPASQMSPNFHYKFVAPDPEIAPFVENIGMFHNPSDTAKEIVLMPDGRVDLFFMQSASEPFKVILIGLETIPEQREIPPHTLAFKVSFKPLATEYILQTSIADIFNSGKLLPEGFWDIDADDLTDFDAFHKKITQKITALLPAETDERKRLLFELIYASNGEMTVAELSEKVAWGSRQINRYFNMQFGLSLNAFCKILRFRASLQHIAKGRLFPELNFSDQNHFIKEIKKFSGAVPGELFKNKDDRFILLSVLKQQ</sequence>
<feature type="domain" description="HTH araC/xylS-type" evidence="1">
    <location>
        <begin position="157"/>
        <end position="252"/>
    </location>
</feature>
<dbReference type="STRING" id="1128970.SAMN04487935_2590"/>
<accession>A0A1G8ZIC9</accession>
<organism evidence="2 3">
    <name type="scientific">Flavobacterium noncentrifugens</name>
    <dbReference type="NCBI Taxonomy" id="1128970"/>
    <lineage>
        <taxon>Bacteria</taxon>
        <taxon>Pseudomonadati</taxon>
        <taxon>Bacteroidota</taxon>
        <taxon>Flavobacteriia</taxon>
        <taxon>Flavobacteriales</taxon>
        <taxon>Flavobacteriaceae</taxon>
        <taxon>Flavobacterium</taxon>
    </lineage>
</organism>
<dbReference type="InterPro" id="IPR046532">
    <property type="entry name" value="DUF6597"/>
</dbReference>
<dbReference type="EMBL" id="FNEZ01000004">
    <property type="protein sequence ID" value="SDK14344.1"/>
    <property type="molecule type" value="Genomic_DNA"/>
</dbReference>
<proteinExistence type="predicted"/>
<evidence type="ECO:0000259" key="1">
    <source>
        <dbReference type="PROSITE" id="PS01124"/>
    </source>
</evidence>
<dbReference type="InterPro" id="IPR018060">
    <property type="entry name" value="HTH_AraC"/>
</dbReference>
<dbReference type="GO" id="GO:0003700">
    <property type="term" value="F:DNA-binding transcription factor activity"/>
    <property type="evidence" value="ECO:0007669"/>
    <property type="project" value="InterPro"/>
</dbReference>
<evidence type="ECO:0000313" key="3">
    <source>
        <dbReference type="Proteomes" id="UP000199580"/>
    </source>
</evidence>
<dbReference type="AlphaFoldDB" id="A0A1G8ZIC9"/>